<keyword evidence="1" id="KW-1133">Transmembrane helix</keyword>
<evidence type="ECO:0000259" key="2">
    <source>
        <dbReference type="SMART" id="SM00418"/>
    </source>
</evidence>
<name>A0A2R6ATS6_9ARCH</name>
<dbReference type="InterPro" id="IPR055771">
    <property type="entry name" value="DUF7347"/>
</dbReference>
<dbReference type="Gene3D" id="1.10.10.10">
    <property type="entry name" value="Winged helix-like DNA-binding domain superfamily/Winged helix DNA-binding domain"/>
    <property type="match status" value="1"/>
</dbReference>
<dbReference type="AlphaFoldDB" id="A0A2R6ATS6"/>
<dbReference type="InterPro" id="IPR011991">
    <property type="entry name" value="ArsR-like_HTH"/>
</dbReference>
<dbReference type="InterPro" id="IPR036390">
    <property type="entry name" value="WH_DNA-bd_sf"/>
</dbReference>
<feature type="transmembrane region" description="Helical" evidence="1">
    <location>
        <begin position="265"/>
        <end position="287"/>
    </location>
</feature>
<dbReference type="Pfam" id="PF24038">
    <property type="entry name" value="DUF7347"/>
    <property type="match status" value="1"/>
</dbReference>
<dbReference type="Proteomes" id="UP000240322">
    <property type="component" value="Unassembled WGS sequence"/>
</dbReference>
<evidence type="ECO:0000313" key="4">
    <source>
        <dbReference type="Proteomes" id="UP000240322"/>
    </source>
</evidence>
<evidence type="ECO:0000256" key="1">
    <source>
        <dbReference type="SAM" id="Phobius"/>
    </source>
</evidence>
<gene>
    <name evidence="3" type="ORF">B9Q03_08225</name>
</gene>
<dbReference type="EMBL" id="NEXE01000089">
    <property type="protein sequence ID" value="PSN89765.1"/>
    <property type="molecule type" value="Genomic_DNA"/>
</dbReference>
<dbReference type="GO" id="GO:0003700">
    <property type="term" value="F:DNA-binding transcription factor activity"/>
    <property type="evidence" value="ECO:0007669"/>
    <property type="project" value="InterPro"/>
</dbReference>
<reference evidence="3 4" key="1">
    <citation type="submission" date="2017-04" db="EMBL/GenBank/DDBJ databases">
        <title>Novel microbial lineages endemic to geothermal iron-oxide mats fill important gaps in the evolutionary history of Archaea.</title>
        <authorList>
            <person name="Jay Z.J."/>
            <person name="Beam J.P."/>
            <person name="Dlakic M."/>
            <person name="Rusch D.B."/>
            <person name="Kozubal M.A."/>
            <person name="Inskeep W.P."/>
        </authorList>
    </citation>
    <scope>NUCLEOTIDE SEQUENCE [LARGE SCALE GENOMIC DNA]</scope>
    <source>
        <strain evidence="3">OSP_D</strain>
    </source>
</reference>
<protein>
    <recommendedName>
        <fullName evidence="2">HTH arsR-type domain-containing protein</fullName>
    </recommendedName>
</protein>
<keyword evidence="1" id="KW-0472">Membrane</keyword>
<feature type="transmembrane region" description="Helical" evidence="1">
    <location>
        <begin position="111"/>
        <end position="135"/>
    </location>
</feature>
<dbReference type="CDD" id="cd00090">
    <property type="entry name" value="HTH_ARSR"/>
    <property type="match status" value="1"/>
</dbReference>
<dbReference type="SUPFAM" id="SSF46785">
    <property type="entry name" value="Winged helix' DNA-binding domain"/>
    <property type="match status" value="1"/>
</dbReference>
<proteinExistence type="predicted"/>
<feature type="domain" description="HTH arsR-type" evidence="2">
    <location>
        <begin position="7"/>
        <end position="84"/>
    </location>
</feature>
<keyword evidence="1" id="KW-0812">Transmembrane</keyword>
<accession>A0A2R6ATS6</accession>
<dbReference type="SMART" id="SM00418">
    <property type="entry name" value="HTH_ARSR"/>
    <property type="match status" value="1"/>
</dbReference>
<dbReference type="InterPro" id="IPR036388">
    <property type="entry name" value="WH-like_DNA-bd_sf"/>
</dbReference>
<dbReference type="InterPro" id="IPR001845">
    <property type="entry name" value="HTH_ArsR_DNA-bd_dom"/>
</dbReference>
<organism evidence="3 4">
    <name type="scientific">Candidatus Marsarchaeota G2 archaeon OSP_D</name>
    <dbReference type="NCBI Taxonomy" id="1978157"/>
    <lineage>
        <taxon>Archaea</taxon>
        <taxon>Candidatus Marsarchaeota</taxon>
        <taxon>Candidatus Marsarchaeota group 2</taxon>
    </lineage>
</organism>
<sequence length="297" mass="31685">MASDWNSLYKALADPTRRQIIELLYTRGAASYTEIMAALNVDNTGKLNYHLRMLGRLIQKDEQGRYTLSESGVHAASLLKSLSQSRSGDPTTPSGSGAGGGTSLLRLAGGIVLIIVGVLIIVIVLSAAVALPFFALTSPSVRGGANIPGFTLEPHITRFLIGIPTNSLPEKVNITWSSSAPVSVFVLNWTQANSLFFSKASTEANTTPTSWVEKTSGAKGDLILNYSGAPPLYLAVSSNTSAYVQRFTVSYTSISKPEQSYHSAIIIPLIVIAILVVFGLLIVYLGVRLVRGSRRAA</sequence>
<evidence type="ECO:0000313" key="3">
    <source>
        <dbReference type="EMBL" id="PSN89765.1"/>
    </source>
</evidence>
<comment type="caution">
    <text evidence="3">The sequence shown here is derived from an EMBL/GenBank/DDBJ whole genome shotgun (WGS) entry which is preliminary data.</text>
</comment>